<dbReference type="Proteomes" id="UP001157418">
    <property type="component" value="Unassembled WGS sequence"/>
</dbReference>
<gene>
    <name evidence="3" type="ORF">LVIROSA_LOCUS10633</name>
</gene>
<dbReference type="InterPro" id="IPR050486">
    <property type="entry name" value="Mannose-1P_guanyltransferase"/>
</dbReference>
<dbReference type="SUPFAM" id="SSF53448">
    <property type="entry name" value="Nucleotide-diphospho-sugar transferases"/>
    <property type="match status" value="1"/>
</dbReference>
<evidence type="ECO:0000313" key="4">
    <source>
        <dbReference type="Proteomes" id="UP001157418"/>
    </source>
</evidence>
<comment type="caution">
    <text evidence="3">The sequence shown here is derived from an EMBL/GenBank/DDBJ whole genome shotgun (WGS) entry which is preliminary data.</text>
</comment>
<dbReference type="InterPro" id="IPR029044">
    <property type="entry name" value="Nucleotide-diphossugar_trans"/>
</dbReference>
<evidence type="ECO:0000313" key="3">
    <source>
        <dbReference type="EMBL" id="CAH1423352.1"/>
    </source>
</evidence>
<keyword evidence="4" id="KW-1185">Reference proteome</keyword>
<proteinExistence type="predicted"/>
<dbReference type="InterPro" id="IPR005835">
    <property type="entry name" value="NTP_transferase_dom"/>
</dbReference>
<reference evidence="3 4" key="1">
    <citation type="submission" date="2022-01" db="EMBL/GenBank/DDBJ databases">
        <authorList>
            <person name="Xiong W."/>
            <person name="Schranz E."/>
        </authorList>
    </citation>
    <scope>NUCLEOTIDE SEQUENCE [LARGE SCALE GENOMIC DNA]</scope>
</reference>
<dbReference type="AlphaFoldDB" id="A0AAU9M9X2"/>
<dbReference type="Pfam" id="PF00483">
    <property type="entry name" value="NTP_transferase"/>
    <property type="match status" value="1"/>
</dbReference>
<evidence type="ECO:0000256" key="1">
    <source>
        <dbReference type="SAM" id="Phobius"/>
    </source>
</evidence>
<keyword evidence="1" id="KW-0472">Membrane</keyword>
<evidence type="ECO:0000259" key="2">
    <source>
        <dbReference type="Pfam" id="PF00483"/>
    </source>
</evidence>
<protein>
    <recommendedName>
        <fullName evidence="2">Nucleotidyl transferase domain-containing protein</fullName>
    </recommendedName>
</protein>
<keyword evidence="1" id="KW-0812">Transmembrane</keyword>
<accession>A0AAU9M9X2</accession>
<dbReference type="PANTHER" id="PTHR22572">
    <property type="entry name" value="SUGAR-1-PHOSPHATE GUANYL TRANSFERASE"/>
    <property type="match status" value="1"/>
</dbReference>
<dbReference type="Gene3D" id="3.90.550.10">
    <property type="entry name" value="Spore Coat Polysaccharide Biosynthesis Protein SpsA, Chain A"/>
    <property type="match status" value="1"/>
</dbReference>
<feature type="domain" description="Nucleotidyl transferase" evidence="2">
    <location>
        <begin position="12"/>
        <end position="69"/>
    </location>
</feature>
<organism evidence="3 4">
    <name type="scientific">Lactuca virosa</name>
    <dbReference type="NCBI Taxonomy" id="75947"/>
    <lineage>
        <taxon>Eukaryota</taxon>
        <taxon>Viridiplantae</taxon>
        <taxon>Streptophyta</taxon>
        <taxon>Embryophyta</taxon>
        <taxon>Tracheophyta</taxon>
        <taxon>Spermatophyta</taxon>
        <taxon>Magnoliopsida</taxon>
        <taxon>eudicotyledons</taxon>
        <taxon>Gunneridae</taxon>
        <taxon>Pentapetalae</taxon>
        <taxon>asterids</taxon>
        <taxon>campanulids</taxon>
        <taxon>Asterales</taxon>
        <taxon>Asteraceae</taxon>
        <taxon>Cichorioideae</taxon>
        <taxon>Cichorieae</taxon>
        <taxon>Lactucinae</taxon>
        <taxon>Lactuca</taxon>
    </lineage>
</organism>
<dbReference type="EMBL" id="CAKMRJ010001112">
    <property type="protein sequence ID" value="CAH1423352.1"/>
    <property type="molecule type" value="Genomic_DNA"/>
</dbReference>
<name>A0AAU9M9X2_9ASTR</name>
<sequence>MGMMSSDERAVAVIMVGGPTKGTRFRPLSLNIPKPLFPLAGQAMVHHPISACKKIPNLAQIYLIGFYEEREFALYVSSISMSLKSLSSNFITISLLNNFTFSLMVLNLSLVSHLIIMFSFWIILK</sequence>
<keyword evidence="1" id="KW-1133">Transmembrane helix</keyword>
<feature type="transmembrane region" description="Helical" evidence="1">
    <location>
        <begin position="101"/>
        <end position="124"/>
    </location>
</feature>